<dbReference type="OrthoDB" id="7283979at2"/>
<comment type="caution">
    <text evidence="4">The sequence shown here is derived from an EMBL/GenBank/DDBJ whole genome shotgun (WGS) entry which is preliminary data.</text>
</comment>
<organism evidence="4 5">
    <name type="scientific">Komagataeibacter oboediens</name>
    <dbReference type="NCBI Taxonomy" id="65958"/>
    <lineage>
        <taxon>Bacteria</taxon>
        <taxon>Pseudomonadati</taxon>
        <taxon>Pseudomonadota</taxon>
        <taxon>Alphaproteobacteria</taxon>
        <taxon>Acetobacterales</taxon>
        <taxon>Acetobacteraceae</taxon>
        <taxon>Komagataeibacter</taxon>
    </lineage>
</organism>
<reference evidence="4 5" key="1">
    <citation type="submission" date="2017-07" db="EMBL/GenBank/DDBJ databases">
        <title>A draft genome sequence of Komagataeibacter oboediens LMG 18849.</title>
        <authorList>
            <person name="Skraban J."/>
            <person name="Cleenwerck I."/>
            <person name="Vandamme P."/>
            <person name="Trcek J."/>
        </authorList>
    </citation>
    <scope>NUCLEOTIDE SEQUENCE [LARGE SCALE GENOMIC DNA]</scope>
    <source>
        <strain evidence="4 5">LMG 18849</strain>
    </source>
</reference>
<dbReference type="InterPro" id="IPR024402">
    <property type="entry name" value="DUF2726"/>
</dbReference>
<keyword evidence="2" id="KW-0812">Transmembrane</keyword>
<keyword evidence="2" id="KW-0472">Membrane</keyword>
<dbReference type="Pfam" id="PF10881">
    <property type="entry name" value="DUF2726"/>
    <property type="match status" value="1"/>
</dbReference>
<evidence type="ECO:0000256" key="2">
    <source>
        <dbReference type="SAM" id="Phobius"/>
    </source>
</evidence>
<dbReference type="GO" id="GO:0016853">
    <property type="term" value="F:isomerase activity"/>
    <property type="evidence" value="ECO:0007669"/>
    <property type="project" value="UniProtKB-KW"/>
</dbReference>
<feature type="domain" description="DUF2726" evidence="3">
    <location>
        <begin position="112"/>
        <end position="216"/>
    </location>
</feature>
<dbReference type="Proteomes" id="UP000247417">
    <property type="component" value="Unassembled WGS sequence"/>
</dbReference>
<feature type="region of interest" description="Disordered" evidence="1">
    <location>
        <begin position="62"/>
        <end position="82"/>
    </location>
</feature>
<feature type="transmembrane region" description="Helical" evidence="2">
    <location>
        <begin position="29"/>
        <end position="54"/>
    </location>
</feature>
<accession>A0A318QNV6</accession>
<protein>
    <submittedName>
        <fullName evidence="4">Topoisomerase</fullName>
    </submittedName>
</protein>
<proteinExistence type="predicted"/>
<evidence type="ECO:0000259" key="3">
    <source>
        <dbReference type="Pfam" id="PF10881"/>
    </source>
</evidence>
<gene>
    <name evidence="4" type="ORF">CFR80_12075</name>
</gene>
<keyword evidence="4" id="KW-0413">Isomerase</keyword>
<evidence type="ECO:0000256" key="1">
    <source>
        <dbReference type="SAM" id="MobiDB-lite"/>
    </source>
</evidence>
<keyword evidence="2" id="KW-1133">Transmembrane helix</keyword>
<evidence type="ECO:0000313" key="4">
    <source>
        <dbReference type="EMBL" id="PYD81397.1"/>
    </source>
</evidence>
<sequence>MRWQNRDRQAAVGHMTVRRRKKKMDISHLLLTPVRLAVEIGVVGAAIAVVVGAWRRRHGHPPALPPFPPAQQPAPAPRPAPVPAPVADAGFDVPVSMTDYDWAVRLYQPTALLSGWERRVLSTLVAQVPRGYYVCPQVRLADFIVPRGPDRDANRHAFFKIASKSIDFVVTHVQSGTVVLGIELDDGTHAHPERQYRDGLVDAAFAHIGIPLLRFSPGGRVDISGYFRAAAV</sequence>
<dbReference type="AlphaFoldDB" id="A0A318QNV6"/>
<dbReference type="EMBL" id="NKTX01000033">
    <property type="protein sequence ID" value="PYD81397.1"/>
    <property type="molecule type" value="Genomic_DNA"/>
</dbReference>
<name>A0A318QNV6_9PROT</name>
<evidence type="ECO:0000313" key="5">
    <source>
        <dbReference type="Proteomes" id="UP000247417"/>
    </source>
</evidence>